<reference evidence="1" key="1">
    <citation type="submission" date="2020-07" db="EMBL/GenBank/DDBJ databases">
        <authorList>
            <person name="Nazaruddin N."/>
        </authorList>
    </citation>
    <scope>NUCLEOTIDE SEQUENCE</scope>
</reference>
<evidence type="ECO:0000313" key="2">
    <source>
        <dbReference type="Proteomes" id="UP000752696"/>
    </source>
</evidence>
<feature type="non-terminal residue" evidence="1">
    <location>
        <position position="46"/>
    </location>
</feature>
<accession>A0A6V7GTL5</accession>
<dbReference type="AlphaFoldDB" id="A0A6V7GTL5"/>
<sequence length="46" mass="5794">ILITESISYRKYTDIWTLRFKKIEYELKKGEKRKKLLRQNDVSFKW</sequence>
<gene>
    <name evidence="1" type="ORF">MHI_LOCUS37517</name>
</gene>
<comment type="caution">
    <text evidence="1">The sequence shown here is derived from an EMBL/GenBank/DDBJ whole genome shotgun (WGS) entry which is preliminary data.</text>
</comment>
<protein>
    <submittedName>
        <fullName evidence="1">Uncharacterized protein</fullName>
    </submittedName>
</protein>
<keyword evidence="2" id="KW-1185">Reference proteome</keyword>
<dbReference type="Proteomes" id="UP000752696">
    <property type="component" value="Unassembled WGS sequence"/>
</dbReference>
<feature type="non-terminal residue" evidence="1">
    <location>
        <position position="1"/>
    </location>
</feature>
<dbReference type="EMBL" id="CAJDYZ010000436">
    <property type="protein sequence ID" value="CAD1468317.1"/>
    <property type="molecule type" value="Genomic_DNA"/>
</dbReference>
<evidence type="ECO:0000313" key="1">
    <source>
        <dbReference type="EMBL" id="CAD1468317.1"/>
    </source>
</evidence>
<proteinExistence type="predicted"/>
<name>A0A6V7GTL5_9HYME</name>
<organism evidence="1 2">
    <name type="scientific">Heterotrigona itama</name>
    <dbReference type="NCBI Taxonomy" id="395501"/>
    <lineage>
        <taxon>Eukaryota</taxon>
        <taxon>Metazoa</taxon>
        <taxon>Ecdysozoa</taxon>
        <taxon>Arthropoda</taxon>
        <taxon>Hexapoda</taxon>
        <taxon>Insecta</taxon>
        <taxon>Pterygota</taxon>
        <taxon>Neoptera</taxon>
        <taxon>Endopterygota</taxon>
        <taxon>Hymenoptera</taxon>
        <taxon>Apocrita</taxon>
        <taxon>Aculeata</taxon>
        <taxon>Apoidea</taxon>
        <taxon>Anthophila</taxon>
        <taxon>Apidae</taxon>
        <taxon>Heterotrigona</taxon>
    </lineage>
</organism>